<dbReference type="EMBL" id="JAMZMK010011897">
    <property type="protein sequence ID" value="KAI7725582.1"/>
    <property type="molecule type" value="Genomic_DNA"/>
</dbReference>
<evidence type="ECO:0000256" key="1">
    <source>
        <dbReference type="SAM" id="Phobius"/>
    </source>
</evidence>
<accession>A0AAD5BLG5</accession>
<proteinExistence type="predicted"/>
<evidence type="ECO:0000313" key="2">
    <source>
        <dbReference type="EMBL" id="KAI7725582.1"/>
    </source>
</evidence>
<feature type="transmembrane region" description="Helical" evidence="1">
    <location>
        <begin position="15"/>
        <end position="35"/>
    </location>
</feature>
<gene>
    <name evidence="2" type="ORF">M8C21_019258</name>
</gene>
<name>A0AAD5BLG5_AMBAR</name>
<dbReference type="Proteomes" id="UP001206925">
    <property type="component" value="Unassembled WGS sequence"/>
</dbReference>
<comment type="caution">
    <text evidence="2">The sequence shown here is derived from an EMBL/GenBank/DDBJ whole genome shotgun (WGS) entry which is preliminary data.</text>
</comment>
<protein>
    <submittedName>
        <fullName evidence="2">Uncharacterized protein</fullName>
    </submittedName>
</protein>
<organism evidence="2 3">
    <name type="scientific">Ambrosia artemisiifolia</name>
    <name type="common">Common ragweed</name>
    <dbReference type="NCBI Taxonomy" id="4212"/>
    <lineage>
        <taxon>Eukaryota</taxon>
        <taxon>Viridiplantae</taxon>
        <taxon>Streptophyta</taxon>
        <taxon>Embryophyta</taxon>
        <taxon>Tracheophyta</taxon>
        <taxon>Spermatophyta</taxon>
        <taxon>Magnoliopsida</taxon>
        <taxon>eudicotyledons</taxon>
        <taxon>Gunneridae</taxon>
        <taxon>Pentapetalae</taxon>
        <taxon>asterids</taxon>
        <taxon>campanulids</taxon>
        <taxon>Asterales</taxon>
        <taxon>Asteraceae</taxon>
        <taxon>Asteroideae</taxon>
        <taxon>Heliantheae alliance</taxon>
        <taxon>Heliantheae</taxon>
        <taxon>Ambrosia</taxon>
    </lineage>
</organism>
<keyword evidence="1" id="KW-0812">Transmembrane</keyword>
<dbReference type="AlphaFoldDB" id="A0AAD5BLG5"/>
<evidence type="ECO:0000313" key="3">
    <source>
        <dbReference type="Proteomes" id="UP001206925"/>
    </source>
</evidence>
<keyword evidence="3" id="KW-1185">Reference proteome</keyword>
<sequence>MKLNKNSLKRLRDRLLKVVAVGIMLVVLCEISFYLGGRYCSVKYEVATEESTSVQVKFVAFPQCSADLQDYTPCTDPKVYCVTR</sequence>
<keyword evidence="1" id="KW-0472">Membrane</keyword>
<reference evidence="2" key="1">
    <citation type="submission" date="2022-06" db="EMBL/GenBank/DDBJ databases">
        <title>Uncovering the hologenomic basis of an extraordinary plant invasion.</title>
        <authorList>
            <person name="Bieker V.C."/>
            <person name="Martin M.D."/>
            <person name="Gilbert T."/>
            <person name="Hodgins K."/>
            <person name="Battlay P."/>
            <person name="Petersen B."/>
            <person name="Wilson J."/>
        </authorList>
    </citation>
    <scope>NUCLEOTIDE SEQUENCE</scope>
    <source>
        <strain evidence="2">AA19_3_7</strain>
        <tissue evidence="2">Leaf</tissue>
    </source>
</reference>
<keyword evidence="1" id="KW-1133">Transmembrane helix</keyword>